<organism evidence="2 3">
    <name type="scientific">Caenorhabditis auriculariae</name>
    <dbReference type="NCBI Taxonomy" id="2777116"/>
    <lineage>
        <taxon>Eukaryota</taxon>
        <taxon>Metazoa</taxon>
        <taxon>Ecdysozoa</taxon>
        <taxon>Nematoda</taxon>
        <taxon>Chromadorea</taxon>
        <taxon>Rhabditida</taxon>
        <taxon>Rhabditina</taxon>
        <taxon>Rhabditomorpha</taxon>
        <taxon>Rhabditoidea</taxon>
        <taxon>Rhabditidae</taxon>
        <taxon>Peloderinae</taxon>
        <taxon>Caenorhabditis</taxon>
    </lineage>
</organism>
<accession>A0A8S1H204</accession>
<evidence type="ECO:0000256" key="1">
    <source>
        <dbReference type="SAM" id="Phobius"/>
    </source>
</evidence>
<feature type="transmembrane region" description="Helical" evidence="1">
    <location>
        <begin position="101"/>
        <end position="123"/>
    </location>
</feature>
<keyword evidence="3" id="KW-1185">Reference proteome</keyword>
<evidence type="ECO:0000313" key="3">
    <source>
        <dbReference type="Proteomes" id="UP000835052"/>
    </source>
</evidence>
<feature type="transmembrane region" description="Helical" evidence="1">
    <location>
        <begin position="73"/>
        <end position="94"/>
    </location>
</feature>
<evidence type="ECO:0000313" key="2">
    <source>
        <dbReference type="EMBL" id="CAD6189575.1"/>
    </source>
</evidence>
<keyword evidence="1" id="KW-0812">Transmembrane</keyword>
<gene>
    <name evidence="2" type="ORF">CAUJ_LOCUS5494</name>
</gene>
<dbReference type="EMBL" id="CAJGYM010000011">
    <property type="protein sequence ID" value="CAD6189575.1"/>
    <property type="molecule type" value="Genomic_DNA"/>
</dbReference>
<name>A0A8S1H204_9PELO</name>
<comment type="caution">
    <text evidence="2">The sequence shown here is derived from an EMBL/GenBank/DDBJ whole genome shotgun (WGS) entry which is preliminary data.</text>
</comment>
<dbReference type="Proteomes" id="UP000835052">
    <property type="component" value="Unassembled WGS sequence"/>
</dbReference>
<proteinExistence type="predicted"/>
<reference evidence="2" key="1">
    <citation type="submission" date="2020-10" db="EMBL/GenBank/DDBJ databases">
        <authorList>
            <person name="Kikuchi T."/>
        </authorList>
    </citation>
    <scope>NUCLEOTIDE SEQUENCE</scope>
    <source>
        <strain evidence="2">NKZ352</strain>
    </source>
</reference>
<sequence>MSKPSNESPGPSYRIPRDFHGLQKALINRTRYLNLVWAMAIICSFAALVDVVLIVFAGFMFAWELTIWRMGHFIVSLIYDGFLTVLVGFAFFSTHDGISHLLLYGFAVFSTMRTISFSLFSYSDFSKCDAFPDSLNCFSDLQRYMIIADLTVAITSLICCLLAGNSLLIFTPVVKVVRDDKSNQRNLGKEILNYRKPAEYTGYVVDGKGPAAPPGTSVAALVSSKQMTTAVVTENADVVTLTENSTAFGTAVKMPDGKIVTRKFDVDKKLDKNVVMAVDCNPAKTQVSSSVSASASKKKK</sequence>
<dbReference type="AlphaFoldDB" id="A0A8S1H204"/>
<feature type="transmembrane region" description="Helical" evidence="1">
    <location>
        <begin position="32"/>
        <end position="61"/>
    </location>
</feature>
<feature type="transmembrane region" description="Helical" evidence="1">
    <location>
        <begin position="143"/>
        <end position="170"/>
    </location>
</feature>
<keyword evidence="1" id="KW-1133">Transmembrane helix</keyword>
<keyword evidence="1" id="KW-0472">Membrane</keyword>
<protein>
    <submittedName>
        <fullName evidence="2">Uncharacterized protein</fullName>
    </submittedName>
</protein>